<dbReference type="RefSeq" id="WP_130159081.1">
    <property type="nucleotide sequence ID" value="NZ_SGIS01000025.1"/>
</dbReference>
<feature type="domain" description="ABM" evidence="1">
    <location>
        <begin position="5"/>
        <end position="98"/>
    </location>
</feature>
<accession>A0A4Q6XU61</accession>
<proteinExistence type="predicted"/>
<reference evidence="2 3" key="1">
    <citation type="submission" date="2019-02" db="EMBL/GenBank/DDBJ databases">
        <authorList>
            <person name="Li Y."/>
        </authorList>
    </citation>
    <scope>NUCLEOTIDE SEQUENCE [LARGE SCALE GENOMIC DNA]</scope>
    <source>
        <strain evidence="2 3">3-7</strain>
    </source>
</reference>
<evidence type="ECO:0000313" key="2">
    <source>
        <dbReference type="EMBL" id="RZF63511.1"/>
    </source>
</evidence>
<dbReference type="AlphaFoldDB" id="A0A4Q6XU61"/>
<dbReference type="Proteomes" id="UP000292085">
    <property type="component" value="Unassembled WGS sequence"/>
</dbReference>
<dbReference type="Pfam" id="PF03992">
    <property type="entry name" value="ABM"/>
    <property type="match status" value="1"/>
</dbReference>
<dbReference type="SUPFAM" id="SSF54909">
    <property type="entry name" value="Dimeric alpha+beta barrel"/>
    <property type="match status" value="1"/>
</dbReference>
<comment type="caution">
    <text evidence="2">The sequence shown here is derived from an EMBL/GenBank/DDBJ whole genome shotgun (WGS) entry which is preliminary data.</text>
</comment>
<dbReference type="OrthoDB" id="224604at204457"/>
<sequence>MSSAVQLFIELDLIEEKEAEFEAAFREVVDLAEKNQVRLSYDFYRDPSAPTKIYAIEKHEDADSLARHFQVAMPALQKAWACARPVRTLILGDLPGHLKTMMEQNGCIVVPTWLE</sequence>
<evidence type="ECO:0000313" key="3">
    <source>
        <dbReference type="Proteomes" id="UP000292085"/>
    </source>
</evidence>
<keyword evidence="3" id="KW-1185">Reference proteome</keyword>
<dbReference type="InterPro" id="IPR007138">
    <property type="entry name" value="ABM_dom"/>
</dbReference>
<gene>
    <name evidence="2" type="ORF">EWE75_15880</name>
</gene>
<organism evidence="2 3">
    <name type="scientific">Sphingomonas populi</name>
    <dbReference type="NCBI Taxonomy" id="2484750"/>
    <lineage>
        <taxon>Bacteria</taxon>
        <taxon>Pseudomonadati</taxon>
        <taxon>Pseudomonadota</taxon>
        <taxon>Alphaproteobacteria</taxon>
        <taxon>Sphingomonadales</taxon>
        <taxon>Sphingomonadaceae</taxon>
        <taxon>Sphingomonas</taxon>
    </lineage>
</organism>
<name>A0A4Q6XU61_9SPHN</name>
<dbReference type="Gene3D" id="3.30.70.100">
    <property type="match status" value="1"/>
</dbReference>
<evidence type="ECO:0000259" key="1">
    <source>
        <dbReference type="PROSITE" id="PS51725"/>
    </source>
</evidence>
<dbReference type="InterPro" id="IPR011008">
    <property type="entry name" value="Dimeric_a/b-barrel"/>
</dbReference>
<protein>
    <recommendedName>
        <fullName evidence="1">ABM domain-containing protein</fullName>
    </recommendedName>
</protein>
<dbReference type="EMBL" id="SGIS01000025">
    <property type="protein sequence ID" value="RZF63511.1"/>
    <property type="molecule type" value="Genomic_DNA"/>
</dbReference>
<dbReference type="PROSITE" id="PS51725">
    <property type="entry name" value="ABM"/>
    <property type="match status" value="1"/>
</dbReference>